<comment type="caution">
    <text evidence="1">The sequence shown here is derived from an EMBL/GenBank/DDBJ whole genome shotgun (WGS) entry which is preliminary data.</text>
</comment>
<gene>
    <name evidence="1" type="ORF">CCMSSC00406_0004064</name>
</gene>
<organism evidence="1 2">
    <name type="scientific">Pleurotus cornucopiae</name>
    <name type="common">Cornucopia mushroom</name>
    <dbReference type="NCBI Taxonomy" id="5321"/>
    <lineage>
        <taxon>Eukaryota</taxon>
        <taxon>Fungi</taxon>
        <taxon>Dikarya</taxon>
        <taxon>Basidiomycota</taxon>
        <taxon>Agaricomycotina</taxon>
        <taxon>Agaricomycetes</taxon>
        <taxon>Agaricomycetidae</taxon>
        <taxon>Agaricales</taxon>
        <taxon>Pleurotineae</taxon>
        <taxon>Pleurotaceae</taxon>
        <taxon>Pleurotus</taxon>
    </lineage>
</organism>
<reference evidence="1 2" key="1">
    <citation type="journal article" date="2021" name="Appl. Environ. Microbiol.">
        <title>Genetic linkage and physical mapping for an oyster mushroom Pleurotus cornucopiae and QTL analysis for the trait cap color.</title>
        <authorList>
            <person name="Zhang Y."/>
            <person name="Gao W."/>
            <person name="Sonnenberg A."/>
            <person name="Chen Q."/>
            <person name="Zhang J."/>
            <person name="Huang C."/>
        </authorList>
    </citation>
    <scope>NUCLEOTIDE SEQUENCE [LARGE SCALE GENOMIC DNA]</scope>
    <source>
        <strain evidence="1">CCMSSC00406</strain>
    </source>
</reference>
<accession>A0ACB7J9Y0</accession>
<dbReference type="Proteomes" id="UP000824881">
    <property type="component" value="Unassembled WGS sequence"/>
</dbReference>
<protein>
    <submittedName>
        <fullName evidence="1">Uncharacterized protein</fullName>
    </submittedName>
</protein>
<sequence>MSGPHSGDDLIPAPAAEAPLVGLKAADIPEACVSDPIILILLGAFVVLWSTRSSGYKYKRIPGPKGLPLIGNLLQWPTTRPWLVLDKWHKEYQSDIISVNLAGLQIVVLGSMKRASDLHEKRSAVYANRPHMTALVEIMNFEDCLFAFHQYGPQWRQHRKLFNDHFQAHAIPRYHPSMVREAHILAQQILRAPEKILQHLRHVYPAILMDVTYGIRLAPDDNYFVSLAEEAMSGLSVSTINGTTYLDIFPFMKYIPGWVPGAGFKRAAEHARNVNIAAAIEPWAMAKKMLAPDSVLAKLLDTTNNDDVLSRNTASAAYLAGSDTTVSTAHTLVLALAMHPEVQRKAQKELDEVVGVNRLPTFEDRNQLPYINAIFKEASRWQTVTPLGNSRRSLVDDVYEGYFIPKGTIVSINMWSIHHDPENYPNPFAFDPDRFMKDGKLNPDVLDPTSVAFGLGRRVCPGRFFSNDALYITFATLLSLFNFAPPLDADGKPIALKAEMMTGLISQCTPYKNKGEEE</sequence>
<dbReference type="EMBL" id="WQMT02000001">
    <property type="protein sequence ID" value="KAG9227397.1"/>
    <property type="molecule type" value="Genomic_DNA"/>
</dbReference>
<proteinExistence type="predicted"/>
<name>A0ACB7J9Y0_PLECO</name>
<evidence type="ECO:0000313" key="1">
    <source>
        <dbReference type="EMBL" id="KAG9227397.1"/>
    </source>
</evidence>
<evidence type="ECO:0000313" key="2">
    <source>
        <dbReference type="Proteomes" id="UP000824881"/>
    </source>
</evidence>
<keyword evidence="2" id="KW-1185">Reference proteome</keyword>